<keyword evidence="4 6" id="KW-1133">Transmembrane helix</keyword>
<sequence>MYAESKSILPLDPRTKLILLVLANIIAFAQRSLYIEIAWIVFLLFLITLCGCGRQAFKLLTMFCVCLALQLYILPHGPNVIGSSFIILVSYARKIFPCLIIGVLITKKTSIREIMAVLELWHFPKSLIIALSVTLRYFPAIKEELHYIKDAMKFRNFRGMYKIEGYLVPMILCATTTAEELSAAAVARGIENSKPKTTIIDLKWNISDILVLIISIIFCFFSFKYR</sequence>
<dbReference type="CDD" id="cd16914">
    <property type="entry name" value="EcfT"/>
    <property type="match status" value="1"/>
</dbReference>
<name>A0ABU0JP39_HATLI</name>
<comment type="subcellular location">
    <subcellularLocation>
        <location evidence="1">Membrane</location>
        <topology evidence="1">Multi-pass membrane protein</topology>
    </subcellularLocation>
</comment>
<organism evidence="7 8">
    <name type="scientific">Hathewaya limosa</name>
    <name type="common">Clostridium limosum</name>
    <dbReference type="NCBI Taxonomy" id="1536"/>
    <lineage>
        <taxon>Bacteria</taxon>
        <taxon>Bacillati</taxon>
        <taxon>Bacillota</taxon>
        <taxon>Clostridia</taxon>
        <taxon>Eubacteriales</taxon>
        <taxon>Clostridiaceae</taxon>
        <taxon>Hathewaya</taxon>
    </lineage>
</organism>
<evidence type="ECO:0000256" key="5">
    <source>
        <dbReference type="ARBA" id="ARBA00023136"/>
    </source>
</evidence>
<protein>
    <submittedName>
        <fullName evidence="7">Energy-coupling factor transport system permease protein</fullName>
    </submittedName>
</protein>
<dbReference type="Pfam" id="PF02361">
    <property type="entry name" value="CbiQ"/>
    <property type="match status" value="1"/>
</dbReference>
<reference evidence="7 8" key="1">
    <citation type="submission" date="2023-07" db="EMBL/GenBank/DDBJ databases">
        <title>Genomic Encyclopedia of Type Strains, Phase IV (KMG-IV): sequencing the most valuable type-strain genomes for metagenomic binning, comparative biology and taxonomic classification.</title>
        <authorList>
            <person name="Goeker M."/>
        </authorList>
    </citation>
    <scope>NUCLEOTIDE SEQUENCE [LARGE SCALE GENOMIC DNA]</scope>
    <source>
        <strain evidence="7 8">DSM 1400</strain>
    </source>
</reference>
<evidence type="ECO:0000256" key="2">
    <source>
        <dbReference type="ARBA" id="ARBA00022475"/>
    </source>
</evidence>
<feature type="transmembrane region" description="Helical" evidence="6">
    <location>
        <begin position="17"/>
        <end position="49"/>
    </location>
</feature>
<dbReference type="RefSeq" id="WP_307355036.1">
    <property type="nucleotide sequence ID" value="NZ_BAAACJ010000025.1"/>
</dbReference>
<evidence type="ECO:0000313" key="7">
    <source>
        <dbReference type="EMBL" id="MDQ0478849.1"/>
    </source>
</evidence>
<comment type="caution">
    <text evidence="7">The sequence shown here is derived from an EMBL/GenBank/DDBJ whole genome shotgun (WGS) entry which is preliminary data.</text>
</comment>
<evidence type="ECO:0000256" key="3">
    <source>
        <dbReference type="ARBA" id="ARBA00022692"/>
    </source>
</evidence>
<dbReference type="InterPro" id="IPR051611">
    <property type="entry name" value="ECF_transporter_component"/>
</dbReference>
<evidence type="ECO:0000256" key="1">
    <source>
        <dbReference type="ARBA" id="ARBA00004141"/>
    </source>
</evidence>
<accession>A0ABU0JP39</accession>
<keyword evidence="3 6" id="KW-0812">Transmembrane</keyword>
<keyword evidence="8" id="KW-1185">Reference proteome</keyword>
<feature type="transmembrane region" description="Helical" evidence="6">
    <location>
        <begin position="56"/>
        <end position="74"/>
    </location>
</feature>
<feature type="transmembrane region" description="Helical" evidence="6">
    <location>
        <begin position="80"/>
        <end position="105"/>
    </location>
</feature>
<proteinExistence type="predicted"/>
<evidence type="ECO:0000256" key="6">
    <source>
        <dbReference type="SAM" id="Phobius"/>
    </source>
</evidence>
<keyword evidence="2" id="KW-1003">Cell membrane</keyword>
<evidence type="ECO:0000256" key="4">
    <source>
        <dbReference type="ARBA" id="ARBA00022989"/>
    </source>
</evidence>
<gene>
    <name evidence="7" type="ORF">QOZ93_000577</name>
</gene>
<dbReference type="PANTHER" id="PTHR34857">
    <property type="entry name" value="SLL0384 PROTEIN"/>
    <property type="match status" value="1"/>
</dbReference>
<dbReference type="InterPro" id="IPR003339">
    <property type="entry name" value="ABC/ECF_trnsptr_transmembrane"/>
</dbReference>
<dbReference type="EMBL" id="JAUSWN010000003">
    <property type="protein sequence ID" value="MDQ0478849.1"/>
    <property type="molecule type" value="Genomic_DNA"/>
</dbReference>
<feature type="transmembrane region" description="Helical" evidence="6">
    <location>
        <begin position="204"/>
        <end position="223"/>
    </location>
</feature>
<dbReference type="PANTHER" id="PTHR34857:SF2">
    <property type="entry name" value="SLL0384 PROTEIN"/>
    <property type="match status" value="1"/>
</dbReference>
<dbReference type="Proteomes" id="UP001224418">
    <property type="component" value="Unassembled WGS sequence"/>
</dbReference>
<evidence type="ECO:0000313" key="8">
    <source>
        <dbReference type="Proteomes" id="UP001224418"/>
    </source>
</evidence>
<keyword evidence="5 6" id="KW-0472">Membrane</keyword>